<keyword evidence="3" id="KW-1185">Reference proteome</keyword>
<dbReference type="EMBL" id="JAPEVB010000003">
    <property type="protein sequence ID" value="KAJ4391066.1"/>
    <property type="molecule type" value="Genomic_DNA"/>
</dbReference>
<keyword evidence="1" id="KW-0732">Signal</keyword>
<organism evidence="2 3">
    <name type="scientific">Gnomoniopsis smithogilvyi</name>
    <dbReference type="NCBI Taxonomy" id="1191159"/>
    <lineage>
        <taxon>Eukaryota</taxon>
        <taxon>Fungi</taxon>
        <taxon>Dikarya</taxon>
        <taxon>Ascomycota</taxon>
        <taxon>Pezizomycotina</taxon>
        <taxon>Sordariomycetes</taxon>
        <taxon>Sordariomycetidae</taxon>
        <taxon>Diaporthales</taxon>
        <taxon>Gnomoniaceae</taxon>
        <taxon>Gnomoniopsis</taxon>
    </lineage>
</organism>
<gene>
    <name evidence="2" type="ORF">N0V93_004680</name>
</gene>
<proteinExistence type="predicted"/>
<name>A0A9W8YT16_9PEZI</name>
<reference evidence="2" key="1">
    <citation type="submission" date="2022-10" db="EMBL/GenBank/DDBJ databases">
        <title>Tapping the CABI collections for fungal endophytes: first genome assemblies for Collariella, Neodidymelliopsis, Ascochyta clinopodiicola, Didymella pomorum, Didymosphaeria variabile, Neocosmospora piperis and Neocucurbitaria cava.</title>
        <authorList>
            <person name="Hill R."/>
        </authorList>
    </citation>
    <scope>NUCLEOTIDE SEQUENCE</scope>
    <source>
        <strain evidence="2">IMI 355082</strain>
    </source>
</reference>
<evidence type="ECO:0000313" key="3">
    <source>
        <dbReference type="Proteomes" id="UP001140453"/>
    </source>
</evidence>
<comment type="caution">
    <text evidence="2">The sequence shown here is derived from an EMBL/GenBank/DDBJ whole genome shotgun (WGS) entry which is preliminary data.</text>
</comment>
<feature type="signal peptide" evidence="1">
    <location>
        <begin position="1"/>
        <end position="17"/>
    </location>
</feature>
<sequence length="59" mass="6333">MQFRLLTLAALVSSVIAAPVLSIRIDADSIEKAKAKRAEAEAAGSSLEDIEIAAWYGWD</sequence>
<accession>A0A9W8YT16</accession>
<feature type="chain" id="PRO_5040991308" evidence="1">
    <location>
        <begin position="18"/>
        <end position="59"/>
    </location>
</feature>
<protein>
    <submittedName>
        <fullName evidence="2">Uncharacterized protein</fullName>
    </submittedName>
</protein>
<dbReference type="AlphaFoldDB" id="A0A9W8YT16"/>
<evidence type="ECO:0000313" key="2">
    <source>
        <dbReference type="EMBL" id="KAJ4391066.1"/>
    </source>
</evidence>
<dbReference type="Proteomes" id="UP001140453">
    <property type="component" value="Unassembled WGS sequence"/>
</dbReference>
<evidence type="ECO:0000256" key="1">
    <source>
        <dbReference type="SAM" id="SignalP"/>
    </source>
</evidence>